<evidence type="ECO:0000256" key="3">
    <source>
        <dbReference type="SAM" id="SignalP"/>
    </source>
</evidence>
<dbReference type="SUPFAM" id="SSF52279">
    <property type="entry name" value="Beta-D-glucan exohydrolase, C-terminal domain"/>
    <property type="match status" value="1"/>
</dbReference>
<dbReference type="RefSeq" id="WP_057256552.1">
    <property type="nucleotide sequence ID" value="NZ_CYYO01000008.1"/>
</dbReference>
<dbReference type="InterPro" id="IPR001764">
    <property type="entry name" value="Glyco_hydro_3_N"/>
</dbReference>
<evidence type="ECO:0000313" key="8">
    <source>
        <dbReference type="EMBL" id="RGL13899.1"/>
    </source>
</evidence>
<dbReference type="EMBL" id="JAQNSG010000005">
    <property type="protein sequence ID" value="MDC1879582.1"/>
    <property type="molecule type" value="Genomic_DNA"/>
</dbReference>
<dbReference type="PROSITE" id="PS51257">
    <property type="entry name" value="PROKAR_LIPOPROTEIN"/>
    <property type="match status" value="1"/>
</dbReference>
<dbReference type="Gene3D" id="2.60.40.10">
    <property type="entry name" value="Immunoglobulins"/>
    <property type="match status" value="1"/>
</dbReference>
<dbReference type="PANTHER" id="PTHR42715">
    <property type="entry name" value="BETA-GLUCOSIDASE"/>
    <property type="match status" value="1"/>
</dbReference>
<evidence type="ECO:0000256" key="1">
    <source>
        <dbReference type="ARBA" id="ARBA00005336"/>
    </source>
</evidence>
<organism evidence="6 15">
    <name type="scientific">Bacteroides uniformis</name>
    <dbReference type="NCBI Taxonomy" id="820"/>
    <lineage>
        <taxon>Bacteria</taxon>
        <taxon>Pseudomonadati</taxon>
        <taxon>Bacteroidota</taxon>
        <taxon>Bacteroidia</taxon>
        <taxon>Bacteroidales</taxon>
        <taxon>Bacteroidaceae</taxon>
        <taxon>Bacteroides</taxon>
    </lineage>
</organism>
<sequence length="796" mass="88200">MKYNKLIALACGALILAGCASDNKSTSVFFRHKAQEIPLSNEFTEKIIDNIYQRMSMDERAAQLQSMYLSELFDKNNQLDTVRCYELIPNGIGHFAQYASNSLDGPEELRDMVKQVQEWLVKNTPTGIPALFHEEVITGIAAKEATVYPQQIGLACSFNTDLAAEKTRQTAISMRKIGGMLSLSPMVDVIRNPYFNRLEESYGEDAYLSAAMGSAFVEGLQDGGMKSGVAACSKHFLGYGGGCNTDRRKELFEEILLPHETMIRTKGSKVIMTGYHYFHGVKAVANKYLMQDILRNYLGFDGITVSDYGSINQIDTEEDALHRGVAAINAGNDVEFQNRDNYQYLPEAIKQGLVSEATFEGAVKRVLRLKAAVGLFDKNPAFCAEGDIEFDTAEERQTAYELATQSVVLLKNDNILPIEHPRKIALVGPNANTMWAMLGDYTYQGLHYFWRGINTGNTNNQIITLKEGLEKKLPDGCTLNYSCGVDWVDKTETSISKGGDDRAIWLDKNRHIARDEKIDAKEALSLAANSDIIIAAMGENTLLCGENRDRGSLRLPGKQEEFVRQLIVTGKPVVLVMFGGRAQVIGDLADKCAAVIQAWYPGEEGGNALADIIYGNVAPSGKLSVSYPKVELNENICYNYSSTPDERIQYHFGYGLNYTTFDYSDLVVDKSVFTTDELFNISFNVTNTGSREGDEIVQIYISPTSASQPLKPIKLAGFGRVSLKPGETKKIDFIMSPQQLGYYNDGIWAIEKGDFIIKVGAASNDIRLTDSICLIGDAHTMPLRTVYFSEMKTIDN</sequence>
<evidence type="ECO:0000313" key="15">
    <source>
        <dbReference type="Proteomes" id="UP000263754"/>
    </source>
</evidence>
<dbReference type="Proteomes" id="UP000285343">
    <property type="component" value="Unassembled WGS sequence"/>
</dbReference>
<dbReference type="AlphaFoldDB" id="A0A374MYH6"/>
<evidence type="ECO:0000313" key="12">
    <source>
        <dbReference type="EMBL" id="RHE58616.1"/>
    </source>
</evidence>
<proteinExistence type="inferred from homology"/>
<dbReference type="EMBL" id="QSPV01000012">
    <property type="protein sequence ID" value="RGJ91706.1"/>
    <property type="molecule type" value="Genomic_DNA"/>
</dbReference>
<dbReference type="Proteomes" id="UP000260844">
    <property type="component" value="Unassembled WGS sequence"/>
</dbReference>
<dbReference type="Proteomes" id="UP000260795">
    <property type="component" value="Unassembled WGS sequence"/>
</dbReference>
<dbReference type="EMBL" id="QSOF01000010">
    <property type="protein sequence ID" value="RGI76418.1"/>
    <property type="molecule type" value="Genomic_DNA"/>
</dbReference>
<dbReference type="Proteomes" id="UP000284022">
    <property type="component" value="Unassembled WGS sequence"/>
</dbReference>
<reference evidence="13 14" key="1">
    <citation type="submission" date="2018-08" db="EMBL/GenBank/DDBJ databases">
        <title>A genome reference for cultivated species of the human gut microbiota.</title>
        <authorList>
            <person name="Zou Y."/>
            <person name="Xue W."/>
            <person name="Luo G."/>
        </authorList>
    </citation>
    <scope>NUCLEOTIDE SEQUENCE [LARGE SCALE GENOMIC DNA]</scope>
    <source>
        <strain evidence="11 19">AF14-42</strain>
        <strain evidence="10 16">AF17-20</strain>
        <strain evidence="9 18">AF21-53</strain>
        <strain evidence="12 17">AM27-46</strain>
        <strain evidence="8 13">TF08-13</strain>
        <strain evidence="7 14">TM04-30</strain>
        <strain evidence="6 15">TM10-17</strain>
    </source>
</reference>
<dbReference type="InterPro" id="IPR036881">
    <property type="entry name" value="Glyco_hydro_3_C_sf"/>
</dbReference>
<dbReference type="EMBL" id="QRVP01000011">
    <property type="protein sequence ID" value="RGS54042.1"/>
    <property type="molecule type" value="Genomic_DNA"/>
</dbReference>
<protein>
    <submittedName>
        <fullName evidence="6">Beta-glucosidase</fullName>
    </submittedName>
    <submittedName>
        <fullName evidence="5">Glycoside hydrolase family 3 C-terminal domain-containing protein</fullName>
    </submittedName>
</protein>
<dbReference type="SMART" id="SM01217">
    <property type="entry name" value="Fn3_like"/>
    <property type="match status" value="1"/>
</dbReference>
<dbReference type="InterPro" id="IPR002772">
    <property type="entry name" value="Glyco_hydro_3_C"/>
</dbReference>
<keyword evidence="3" id="KW-0732">Signal</keyword>
<evidence type="ECO:0000256" key="2">
    <source>
        <dbReference type="ARBA" id="ARBA00022801"/>
    </source>
</evidence>
<feature type="domain" description="Fibronectin type III-like" evidence="4">
    <location>
        <begin position="695"/>
        <end position="763"/>
    </location>
</feature>
<evidence type="ECO:0000313" key="11">
    <source>
        <dbReference type="EMBL" id="RGV41506.1"/>
    </source>
</evidence>
<dbReference type="Proteomes" id="UP000284640">
    <property type="component" value="Unassembled WGS sequence"/>
</dbReference>
<reference evidence="5" key="2">
    <citation type="submission" date="2022-10" db="EMBL/GenBank/DDBJ databases">
        <title>Human gut microbiome strain richness.</title>
        <authorList>
            <person name="Chen-Liaw A."/>
        </authorList>
    </citation>
    <scope>NUCLEOTIDE SEQUENCE</scope>
    <source>
        <strain evidence="5">1001713st2_A4_1001713B170214_170313</strain>
    </source>
</reference>
<evidence type="ECO:0000313" key="19">
    <source>
        <dbReference type="Proteomes" id="UP000285343"/>
    </source>
</evidence>
<dbReference type="PRINTS" id="PR00133">
    <property type="entry name" value="GLHYDRLASE3"/>
</dbReference>
<evidence type="ECO:0000313" key="9">
    <source>
        <dbReference type="EMBL" id="RGS54042.1"/>
    </source>
</evidence>
<evidence type="ECO:0000313" key="14">
    <source>
        <dbReference type="Proteomes" id="UP000260844"/>
    </source>
</evidence>
<dbReference type="Proteomes" id="UP000263754">
    <property type="component" value="Unassembled WGS sequence"/>
</dbReference>
<evidence type="ECO:0000313" key="5">
    <source>
        <dbReference type="EMBL" id="MDC1879582.1"/>
    </source>
</evidence>
<dbReference type="Proteomes" id="UP000285283">
    <property type="component" value="Unassembled WGS sequence"/>
</dbReference>
<evidence type="ECO:0000313" key="10">
    <source>
        <dbReference type="EMBL" id="RGU40402.1"/>
    </source>
</evidence>
<dbReference type="SUPFAM" id="SSF51445">
    <property type="entry name" value="(Trans)glycosidases"/>
    <property type="match status" value="1"/>
</dbReference>
<dbReference type="Pfam" id="PF14310">
    <property type="entry name" value="Fn3-like"/>
    <property type="match status" value="1"/>
</dbReference>
<dbReference type="InterPro" id="IPR050288">
    <property type="entry name" value="Cellulose_deg_GH3"/>
</dbReference>
<dbReference type="Gene3D" id="3.40.50.1700">
    <property type="entry name" value="Glycoside hydrolase family 3 C-terminal domain"/>
    <property type="match status" value="1"/>
</dbReference>
<comment type="caution">
    <text evidence="6">The sequence shown here is derived from an EMBL/GenBank/DDBJ whole genome shotgun (WGS) entry which is preliminary data.</text>
</comment>
<dbReference type="Proteomes" id="UP001213309">
    <property type="component" value="Unassembled WGS sequence"/>
</dbReference>
<evidence type="ECO:0000313" key="6">
    <source>
        <dbReference type="EMBL" id="RGI76418.1"/>
    </source>
</evidence>
<dbReference type="InterPro" id="IPR017853">
    <property type="entry name" value="GH"/>
</dbReference>
<dbReference type="InterPro" id="IPR013783">
    <property type="entry name" value="Ig-like_fold"/>
</dbReference>
<dbReference type="InterPro" id="IPR026891">
    <property type="entry name" value="Fn3-like"/>
</dbReference>
<accession>A0A374MYH6</accession>
<name>A0A374MYH6_BACUN</name>
<evidence type="ECO:0000313" key="16">
    <source>
        <dbReference type="Proteomes" id="UP000284022"/>
    </source>
</evidence>
<evidence type="ECO:0000313" key="17">
    <source>
        <dbReference type="Proteomes" id="UP000284640"/>
    </source>
</evidence>
<evidence type="ECO:0000313" key="13">
    <source>
        <dbReference type="Proteomes" id="UP000260795"/>
    </source>
</evidence>
<evidence type="ECO:0000313" key="7">
    <source>
        <dbReference type="EMBL" id="RGJ91706.1"/>
    </source>
</evidence>
<evidence type="ECO:0000313" key="18">
    <source>
        <dbReference type="Proteomes" id="UP000285283"/>
    </source>
</evidence>
<feature type="signal peptide" evidence="3">
    <location>
        <begin position="1"/>
        <end position="20"/>
    </location>
</feature>
<dbReference type="Pfam" id="PF01915">
    <property type="entry name" value="Glyco_hydro_3_C"/>
    <property type="match status" value="1"/>
</dbReference>
<gene>
    <name evidence="12" type="ORF">DW729_13935</name>
    <name evidence="11" type="ORF">DWW14_11540</name>
    <name evidence="10" type="ORF">DWW83_04940</name>
    <name evidence="9" type="ORF">DWX87_12720</name>
    <name evidence="8" type="ORF">DXC80_09445</name>
    <name evidence="7" type="ORF">DXD40_14005</name>
    <name evidence="6" type="ORF">DXD90_08760</name>
    <name evidence="5" type="ORF">POZ24_06020</name>
</gene>
<dbReference type="PANTHER" id="PTHR42715:SF10">
    <property type="entry name" value="BETA-GLUCOSIDASE"/>
    <property type="match status" value="1"/>
</dbReference>
<dbReference type="GO" id="GO:0008422">
    <property type="term" value="F:beta-glucosidase activity"/>
    <property type="evidence" value="ECO:0007669"/>
    <property type="project" value="UniProtKB-ARBA"/>
</dbReference>
<dbReference type="EMBL" id="QSKL01000014">
    <property type="protein sequence ID" value="RHE58616.1"/>
    <property type="molecule type" value="Genomic_DNA"/>
</dbReference>
<keyword evidence="2 5" id="KW-0378">Hydrolase</keyword>
<feature type="chain" id="PRO_5042703858" evidence="3">
    <location>
        <begin position="21"/>
        <end position="796"/>
    </location>
</feature>
<comment type="similarity">
    <text evidence="1">Belongs to the glycosyl hydrolase 3 family.</text>
</comment>
<dbReference type="EMBL" id="QRZC01000014">
    <property type="protein sequence ID" value="RGV41506.1"/>
    <property type="molecule type" value="Genomic_DNA"/>
</dbReference>
<dbReference type="EMBL" id="QSRK01000012">
    <property type="protein sequence ID" value="RGL13899.1"/>
    <property type="molecule type" value="Genomic_DNA"/>
</dbReference>
<dbReference type="Gene3D" id="3.20.20.300">
    <property type="entry name" value="Glycoside hydrolase, family 3, N-terminal domain"/>
    <property type="match status" value="1"/>
</dbReference>
<dbReference type="FunFam" id="2.60.40.10:FF:000495">
    <property type="entry name" value="Periplasmic beta-glucosidase"/>
    <property type="match status" value="1"/>
</dbReference>
<dbReference type="InterPro" id="IPR036962">
    <property type="entry name" value="Glyco_hydro_3_N_sf"/>
</dbReference>
<evidence type="ECO:0000259" key="4">
    <source>
        <dbReference type="SMART" id="SM01217"/>
    </source>
</evidence>
<dbReference type="EMBL" id="QRXV01000004">
    <property type="protein sequence ID" value="RGU40402.1"/>
    <property type="molecule type" value="Genomic_DNA"/>
</dbReference>
<dbReference type="GO" id="GO:0005975">
    <property type="term" value="P:carbohydrate metabolic process"/>
    <property type="evidence" value="ECO:0007669"/>
    <property type="project" value="InterPro"/>
</dbReference>
<dbReference type="Pfam" id="PF00933">
    <property type="entry name" value="Glyco_hydro_3"/>
    <property type="match status" value="1"/>
</dbReference>